<sequence length="62" mass="7096">WIIGNAKNHNPDKEWRNTVTSSRLYMRLLLGTDLSNAKGLLSAMGEAQRFIWKYAPSFRGTL</sequence>
<organism evidence="1 2">
    <name type="scientific">Caligus rogercresseyi</name>
    <name type="common">Sea louse</name>
    <dbReference type="NCBI Taxonomy" id="217165"/>
    <lineage>
        <taxon>Eukaryota</taxon>
        <taxon>Metazoa</taxon>
        <taxon>Ecdysozoa</taxon>
        <taxon>Arthropoda</taxon>
        <taxon>Crustacea</taxon>
        <taxon>Multicrustacea</taxon>
        <taxon>Hexanauplia</taxon>
        <taxon>Copepoda</taxon>
        <taxon>Siphonostomatoida</taxon>
        <taxon>Caligidae</taxon>
        <taxon>Caligus</taxon>
    </lineage>
</organism>
<feature type="non-terminal residue" evidence="1">
    <location>
        <position position="1"/>
    </location>
</feature>
<reference evidence="2" key="1">
    <citation type="submission" date="2021-01" db="EMBL/GenBank/DDBJ databases">
        <title>Caligus Genome Assembly.</title>
        <authorList>
            <person name="Gallardo-Escarate C."/>
        </authorList>
    </citation>
    <scope>NUCLEOTIDE SEQUENCE [LARGE SCALE GENOMIC DNA]</scope>
</reference>
<gene>
    <name evidence="1" type="ORF">FKW44_009800</name>
</gene>
<keyword evidence="2" id="KW-1185">Reference proteome</keyword>
<dbReference type="EMBL" id="CP045895">
    <property type="protein sequence ID" value="QQP49223.1"/>
    <property type="molecule type" value="Genomic_DNA"/>
</dbReference>
<dbReference type="AlphaFoldDB" id="A0A7T8K7L5"/>
<proteinExistence type="predicted"/>
<dbReference type="Proteomes" id="UP000595437">
    <property type="component" value="Chromosome 6"/>
</dbReference>
<accession>A0A7T8K7L5</accession>
<protein>
    <submittedName>
        <fullName evidence="1">Uncharacterized protein</fullName>
    </submittedName>
</protein>
<evidence type="ECO:0000313" key="2">
    <source>
        <dbReference type="Proteomes" id="UP000595437"/>
    </source>
</evidence>
<name>A0A7T8K7L5_CALRO</name>
<evidence type="ECO:0000313" key="1">
    <source>
        <dbReference type="EMBL" id="QQP49223.1"/>
    </source>
</evidence>